<dbReference type="InterPro" id="IPR014867">
    <property type="entry name" value="Spore_coat_CotH_CotH2/3/7"/>
</dbReference>
<proteinExistence type="predicted"/>
<comment type="caution">
    <text evidence="1">The sequence shown here is derived from an EMBL/GenBank/DDBJ whole genome shotgun (WGS) entry which is preliminary data.</text>
</comment>
<evidence type="ECO:0000313" key="1">
    <source>
        <dbReference type="EMBL" id="MBF0869722.1"/>
    </source>
</evidence>
<accession>A0A9Q2FKY2</accession>
<dbReference type="AlphaFoldDB" id="A0A9Q2FKY2"/>
<evidence type="ECO:0000313" key="2">
    <source>
        <dbReference type="Proteomes" id="UP000661006"/>
    </source>
</evidence>
<dbReference type="Proteomes" id="UP000661006">
    <property type="component" value="Unassembled WGS sequence"/>
</dbReference>
<reference evidence="1" key="1">
    <citation type="submission" date="2020-04" db="EMBL/GenBank/DDBJ databases">
        <authorList>
            <person name="Sombolestani A."/>
        </authorList>
    </citation>
    <scope>NUCLEOTIDE SEQUENCE</scope>
    <source>
        <strain evidence="1">R71697</strain>
    </source>
</reference>
<evidence type="ECO:0008006" key="3">
    <source>
        <dbReference type="Google" id="ProtNLM"/>
    </source>
</evidence>
<dbReference type="GeneID" id="81473542"/>
<dbReference type="RefSeq" id="WP_194257440.1">
    <property type="nucleotide sequence ID" value="NZ_JABCQN010000001.1"/>
</dbReference>
<sequence>MDVFTATSLSLQRGNCPLYFDVYVPRVPLNGDIVSGTVLISVGSQPVAVLNTTLEIQGQSSAGADKKNWKLKVSNAAGDDVEVSVGDWLPSKKITLKSYGNIPGNPTLFDRSLVRESVSAELWRRIYRSLDYPTSLIAPPETWKQATLNQTDRQTSALFSTDCHPAVLSFNGVFFGVCMMRTSADEGDFLMDKKNPGHYLLQPQHVSQNVLTEWQPDLWEFTSPKKPKDAAVQWFFDFFKGVVNGTVDPATAHTVLNVPSFLLYVIFCEIVGSFDSLNNNVMIGGWDWSANGGTAYFFPYDLDETLGCVWNHQGDAGSLPENVGFVHTGDPAWNALFSYFVATGDVARLWSRIRTSGVLDPQNIWEIIRKYSGPIGSDLYLKETAAWGTNVISAPFYLQDWVVRRIAWLDAQWGYSA</sequence>
<organism evidence="1 2">
    <name type="scientific">Gluconobacter japonicus</name>
    <dbReference type="NCBI Taxonomy" id="376620"/>
    <lineage>
        <taxon>Bacteria</taxon>
        <taxon>Pseudomonadati</taxon>
        <taxon>Pseudomonadota</taxon>
        <taxon>Alphaproteobacteria</taxon>
        <taxon>Acetobacterales</taxon>
        <taxon>Acetobacteraceae</taxon>
        <taxon>Gluconobacter</taxon>
    </lineage>
</organism>
<gene>
    <name evidence="1" type="ORF">HKD32_02455</name>
</gene>
<dbReference type="Pfam" id="PF08757">
    <property type="entry name" value="CotH"/>
    <property type="match status" value="1"/>
</dbReference>
<dbReference type="EMBL" id="JABCQN010000001">
    <property type="protein sequence ID" value="MBF0869722.1"/>
    <property type="molecule type" value="Genomic_DNA"/>
</dbReference>
<name>A0A9Q2FKY2_GLUJA</name>
<protein>
    <recommendedName>
        <fullName evidence="3">Spore coat protein CotH</fullName>
    </recommendedName>
</protein>
<reference evidence="1" key="2">
    <citation type="submission" date="2020-11" db="EMBL/GenBank/DDBJ databases">
        <title>Description of novel Gluconobacter species.</title>
        <authorList>
            <person name="Cleenwerck I."/>
            <person name="Cnockaert M."/>
            <person name="Borremans W."/>
            <person name="Wieme A.D."/>
            <person name="De Vuyst L."/>
            <person name="Vandamme P."/>
        </authorList>
    </citation>
    <scope>NUCLEOTIDE SEQUENCE</scope>
    <source>
        <strain evidence="1">R71697</strain>
    </source>
</reference>